<dbReference type="EMBL" id="LAZR01033776">
    <property type="protein sequence ID" value="KKL47143.1"/>
    <property type="molecule type" value="Genomic_DNA"/>
</dbReference>
<evidence type="ECO:0000313" key="1">
    <source>
        <dbReference type="EMBL" id="KKL47143.1"/>
    </source>
</evidence>
<reference evidence="1" key="1">
    <citation type="journal article" date="2015" name="Nature">
        <title>Complex archaea that bridge the gap between prokaryotes and eukaryotes.</title>
        <authorList>
            <person name="Spang A."/>
            <person name="Saw J.H."/>
            <person name="Jorgensen S.L."/>
            <person name="Zaremba-Niedzwiedzka K."/>
            <person name="Martijn J."/>
            <person name="Lind A.E."/>
            <person name="van Eijk R."/>
            <person name="Schleper C."/>
            <person name="Guy L."/>
            <person name="Ettema T.J."/>
        </authorList>
    </citation>
    <scope>NUCLEOTIDE SEQUENCE</scope>
</reference>
<proteinExistence type="predicted"/>
<protein>
    <submittedName>
        <fullName evidence="1">Uncharacterized protein</fullName>
    </submittedName>
</protein>
<feature type="non-terminal residue" evidence="1">
    <location>
        <position position="1"/>
    </location>
</feature>
<dbReference type="AlphaFoldDB" id="A0A0F9CCL5"/>
<accession>A0A0F9CCL5</accession>
<organism evidence="1">
    <name type="scientific">marine sediment metagenome</name>
    <dbReference type="NCBI Taxonomy" id="412755"/>
    <lineage>
        <taxon>unclassified sequences</taxon>
        <taxon>metagenomes</taxon>
        <taxon>ecological metagenomes</taxon>
    </lineage>
</organism>
<comment type="caution">
    <text evidence="1">The sequence shown here is derived from an EMBL/GenBank/DDBJ whole genome shotgun (WGS) entry which is preliminary data.</text>
</comment>
<name>A0A0F9CCL5_9ZZZZ</name>
<gene>
    <name evidence="1" type="ORF">LCGC14_2338530</name>
</gene>
<sequence>RQQNLARNDFLQAVRAWHDLTDKEHDAWDALARSFPITNRLGLTTYLSGFQIFLKDSINIQWFPFYPRATPPFPTQTNPFLSVELDFTEGGPYNITTIQQPMPSPSQHLVYIHRSMSSTSRSVFNSHLFVQSQVATLITVDWKFWIEFNVGPLRLEERVSIKSVQWNPDNFRSPPFYAATNVHA</sequence>